<accession>A0A819WVC1</accession>
<dbReference type="Proteomes" id="UP000663874">
    <property type="component" value="Unassembled WGS sequence"/>
</dbReference>
<evidence type="ECO:0000313" key="2">
    <source>
        <dbReference type="EMBL" id="CAF4127167.1"/>
    </source>
</evidence>
<protein>
    <submittedName>
        <fullName evidence="2">Uncharacterized protein</fullName>
    </submittedName>
</protein>
<organism evidence="2 3">
    <name type="scientific">Rotaria sordida</name>
    <dbReference type="NCBI Taxonomy" id="392033"/>
    <lineage>
        <taxon>Eukaryota</taxon>
        <taxon>Metazoa</taxon>
        <taxon>Spiralia</taxon>
        <taxon>Gnathifera</taxon>
        <taxon>Rotifera</taxon>
        <taxon>Eurotatoria</taxon>
        <taxon>Bdelloidea</taxon>
        <taxon>Philodinida</taxon>
        <taxon>Philodinidae</taxon>
        <taxon>Rotaria</taxon>
    </lineage>
</organism>
<name>A0A819WVC1_9BILA</name>
<evidence type="ECO:0000313" key="3">
    <source>
        <dbReference type="Proteomes" id="UP000663874"/>
    </source>
</evidence>
<sequence length="70" mass="8093">MKKHAHEDHEQIEECAFIDDKYRLTVRIAQPDEELAEEQTNTDLTGDKHKKLAMTVEQIMLDLAAEKANN</sequence>
<gene>
    <name evidence="2" type="ORF">FNK824_LOCUS32573</name>
    <name evidence="1" type="ORF">SEV965_LOCUS36894</name>
</gene>
<reference evidence="2" key="1">
    <citation type="submission" date="2021-02" db="EMBL/GenBank/DDBJ databases">
        <authorList>
            <person name="Nowell W R."/>
        </authorList>
    </citation>
    <scope>NUCLEOTIDE SEQUENCE</scope>
</reference>
<dbReference type="EMBL" id="CAJNOU010007075">
    <property type="protein sequence ID" value="CAF1518216.1"/>
    <property type="molecule type" value="Genomic_DNA"/>
</dbReference>
<proteinExistence type="predicted"/>
<evidence type="ECO:0000313" key="1">
    <source>
        <dbReference type="EMBL" id="CAF1518216.1"/>
    </source>
</evidence>
<dbReference type="EMBL" id="CAJOBE010011271">
    <property type="protein sequence ID" value="CAF4127167.1"/>
    <property type="molecule type" value="Genomic_DNA"/>
</dbReference>
<dbReference type="Proteomes" id="UP000663889">
    <property type="component" value="Unassembled WGS sequence"/>
</dbReference>
<comment type="caution">
    <text evidence="2">The sequence shown here is derived from an EMBL/GenBank/DDBJ whole genome shotgun (WGS) entry which is preliminary data.</text>
</comment>
<dbReference type="AlphaFoldDB" id="A0A819WVC1"/>